<sequence length="107" mass="11780">MPSETQSLELQGVTQHPEITTDDTSAHSLPPADKGMPALNFLFGSFIVEAVLWGFPLSYGVFQDYYTKHPNFQQDFNIAVIGTVATSVYFLGGPIATPLVARFQAWQ</sequence>
<comment type="caution">
    <text evidence="3">The sequence shown here is derived from an EMBL/GenBank/DDBJ whole genome shotgun (WGS) entry which is preliminary data.</text>
</comment>
<evidence type="ECO:0000256" key="1">
    <source>
        <dbReference type="SAM" id="MobiDB-lite"/>
    </source>
</evidence>
<keyword evidence="2" id="KW-0812">Transmembrane</keyword>
<protein>
    <submittedName>
        <fullName evidence="3">MFS monocarboxylate</fullName>
    </submittedName>
</protein>
<name>A0AAE0DBW8_COLKA</name>
<dbReference type="AlphaFoldDB" id="A0AAE0DBW8"/>
<proteinExistence type="predicted"/>
<feature type="transmembrane region" description="Helical" evidence="2">
    <location>
        <begin position="76"/>
        <end position="101"/>
    </location>
</feature>
<keyword evidence="4" id="KW-1185">Reference proteome</keyword>
<dbReference type="Proteomes" id="UP001281614">
    <property type="component" value="Unassembled WGS sequence"/>
</dbReference>
<organism evidence="3 4">
    <name type="scientific">Colletotrichum kahawae</name>
    <name type="common">Coffee berry disease fungus</name>
    <dbReference type="NCBI Taxonomy" id="34407"/>
    <lineage>
        <taxon>Eukaryota</taxon>
        <taxon>Fungi</taxon>
        <taxon>Dikarya</taxon>
        <taxon>Ascomycota</taxon>
        <taxon>Pezizomycotina</taxon>
        <taxon>Sordariomycetes</taxon>
        <taxon>Hypocreomycetidae</taxon>
        <taxon>Glomerellales</taxon>
        <taxon>Glomerellaceae</taxon>
        <taxon>Colletotrichum</taxon>
        <taxon>Colletotrichum gloeosporioides species complex</taxon>
    </lineage>
</organism>
<feature type="transmembrane region" description="Helical" evidence="2">
    <location>
        <begin position="38"/>
        <end position="56"/>
    </location>
</feature>
<evidence type="ECO:0000313" key="4">
    <source>
        <dbReference type="Proteomes" id="UP001281614"/>
    </source>
</evidence>
<keyword evidence="2" id="KW-1133">Transmembrane helix</keyword>
<reference evidence="3" key="1">
    <citation type="submission" date="2023-02" db="EMBL/GenBank/DDBJ databases">
        <title>Colletotrichum kahawae CIFC_Que2 genome sequencing and assembly.</title>
        <authorList>
            <person name="Baroncelli R."/>
        </authorList>
    </citation>
    <scope>NUCLEOTIDE SEQUENCE</scope>
    <source>
        <strain evidence="3">CIFC_Que2</strain>
    </source>
</reference>
<evidence type="ECO:0000256" key="2">
    <source>
        <dbReference type="SAM" id="Phobius"/>
    </source>
</evidence>
<evidence type="ECO:0000313" key="3">
    <source>
        <dbReference type="EMBL" id="KAK2775409.1"/>
    </source>
</evidence>
<keyword evidence="2" id="KW-0472">Membrane</keyword>
<feature type="region of interest" description="Disordered" evidence="1">
    <location>
        <begin position="1"/>
        <end position="29"/>
    </location>
</feature>
<accession>A0AAE0DBW8</accession>
<gene>
    <name evidence="3" type="ORF">CKAH01_12778</name>
</gene>
<dbReference type="EMBL" id="VYYT01000036">
    <property type="protein sequence ID" value="KAK2775409.1"/>
    <property type="molecule type" value="Genomic_DNA"/>
</dbReference>
<feature type="compositionally biased region" description="Polar residues" evidence="1">
    <location>
        <begin position="1"/>
        <end position="27"/>
    </location>
</feature>